<dbReference type="InterPro" id="IPR016181">
    <property type="entry name" value="Acyl_CoA_acyltransferase"/>
</dbReference>
<dbReference type="SUPFAM" id="SSF55729">
    <property type="entry name" value="Acyl-CoA N-acyltransferases (Nat)"/>
    <property type="match status" value="1"/>
</dbReference>
<dbReference type="PROSITE" id="PS51186">
    <property type="entry name" value="GNAT"/>
    <property type="match status" value="1"/>
</dbReference>
<dbReference type="CDD" id="cd04301">
    <property type="entry name" value="NAT_SF"/>
    <property type="match status" value="1"/>
</dbReference>
<evidence type="ECO:0000259" key="1">
    <source>
        <dbReference type="PROSITE" id="PS51186"/>
    </source>
</evidence>
<proteinExistence type="predicted"/>
<dbReference type="AlphaFoldDB" id="A0A1F5Q9K0"/>
<name>A0A1F5Q9K0_9BACT</name>
<evidence type="ECO:0000313" key="2">
    <source>
        <dbReference type="EMBL" id="OGE98582.1"/>
    </source>
</evidence>
<evidence type="ECO:0000313" key="3">
    <source>
        <dbReference type="Proteomes" id="UP000177235"/>
    </source>
</evidence>
<dbReference type="Proteomes" id="UP000177235">
    <property type="component" value="Unassembled WGS sequence"/>
</dbReference>
<gene>
    <name evidence="2" type="ORF">A3J05_01195</name>
</gene>
<dbReference type="EMBL" id="MFFF01000029">
    <property type="protein sequence ID" value="OGE98582.1"/>
    <property type="molecule type" value="Genomic_DNA"/>
</dbReference>
<dbReference type="PANTHER" id="PTHR13355:SF11">
    <property type="entry name" value="GLUCOSAMINE 6-PHOSPHATE N-ACETYLTRANSFERASE"/>
    <property type="match status" value="1"/>
</dbReference>
<dbReference type="InterPro" id="IPR000182">
    <property type="entry name" value="GNAT_dom"/>
</dbReference>
<dbReference type="PANTHER" id="PTHR13355">
    <property type="entry name" value="GLUCOSAMINE 6-PHOSPHATE N-ACETYLTRANSFERASE"/>
    <property type="match status" value="1"/>
</dbReference>
<dbReference type="Gene3D" id="3.40.630.30">
    <property type="match status" value="1"/>
</dbReference>
<comment type="caution">
    <text evidence="2">The sequence shown here is derived from an EMBL/GenBank/DDBJ whole genome shotgun (WGS) entry which is preliminary data.</text>
</comment>
<organism evidence="2 3">
    <name type="scientific">Candidatus Doudnabacteria bacterium RIFCSPLOWO2_02_FULL_48_13</name>
    <dbReference type="NCBI Taxonomy" id="1817845"/>
    <lineage>
        <taxon>Bacteria</taxon>
        <taxon>Candidatus Doudnaibacteriota</taxon>
    </lineage>
</organism>
<feature type="domain" description="N-acetyltransferase" evidence="1">
    <location>
        <begin position="1"/>
        <end position="112"/>
    </location>
</feature>
<dbReference type="InterPro" id="IPR039143">
    <property type="entry name" value="GNPNAT1-like"/>
</dbReference>
<sequence>MEIEKQQINANGIKIFATESGAAVGRAYLYLLKNDLHPEPFGFMEDVFVEENFRKHGIGSMLIKAIIEEAKALGCYKLICTSRYEKPDVHGFYKKFGFKEHGFEFRMDFYRV</sequence>
<reference evidence="2 3" key="1">
    <citation type="journal article" date="2016" name="Nat. Commun.">
        <title>Thousands of microbial genomes shed light on interconnected biogeochemical processes in an aquifer system.</title>
        <authorList>
            <person name="Anantharaman K."/>
            <person name="Brown C.T."/>
            <person name="Hug L.A."/>
            <person name="Sharon I."/>
            <person name="Castelle C.J."/>
            <person name="Probst A.J."/>
            <person name="Thomas B.C."/>
            <person name="Singh A."/>
            <person name="Wilkins M.J."/>
            <person name="Karaoz U."/>
            <person name="Brodie E.L."/>
            <person name="Williams K.H."/>
            <person name="Hubbard S.S."/>
            <person name="Banfield J.F."/>
        </authorList>
    </citation>
    <scope>NUCLEOTIDE SEQUENCE [LARGE SCALE GENOMIC DNA]</scope>
</reference>
<accession>A0A1F5Q9K0</accession>
<dbReference type="Pfam" id="PF00583">
    <property type="entry name" value="Acetyltransf_1"/>
    <property type="match status" value="1"/>
</dbReference>
<protein>
    <submittedName>
        <fullName evidence="2">GNAT family N-acetyltransferase</fullName>
    </submittedName>
</protein>
<keyword evidence="2" id="KW-0808">Transferase</keyword>
<dbReference type="GO" id="GO:0004343">
    <property type="term" value="F:glucosamine 6-phosphate N-acetyltransferase activity"/>
    <property type="evidence" value="ECO:0007669"/>
    <property type="project" value="TreeGrafter"/>
</dbReference>